<evidence type="ECO:0000313" key="2">
    <source>
        <dbReference type="Proteomes" id="UP000886758"/>
    </source>
</evidence>
<sequence length="229" mass="26453">MSEICKTYKPEILSCPFCGTKLIYRHTVSSKSVYFSNGKKFRIKNLGYGCPSCLDHRIYVSQTANKICFKGLTYSSKVVCMIAYYKQKHWGRDAICDLFSSKGIEISDRNIDLLYQKFLSHTLADPIPTIQAAMDRMLEEYKQIRLAIDVITIEECVFLLVYDFFSSKLLVIRSFHTIRDPKIEEFIASFLNPLLPIGVIASIRKDAVFIPMLKKYCPKNTKFISFLKF</sequence>
<dbReference type="EMBL" id="DVLF01000042">
    <property type="protein sequence ID" value="HIT49634.1"/>
    <property type="molecule type" value="Genomic_DNA"/>
</dbReference>
<evidence type="ECO:0000313" key="1">
    <source>
        <dbReference type="EMBL" id="HIT49634.1"/>
    </source>
</evidence>
<dbReference type="Proteomes" id="UP000886758">
    <property type="component" value="Unassembled WGS sequence"/>
</dbReference>
<comment type="caution">
    <text evidence="1">The sequence shown here is derived from an EMBL/GenBank/DDBJ whole genome shotgun (WGS) entry which is preliminary data.</text>
</comment>
<accession>A0A9D1GR21</accession>
<dbReference type="AlphaFoldDB" id="A0A9D1GR21"/>
<reference evidence="1" key="2">
    <citation type="journal article" date="2021" name="PeerJ">
        <title>Extensive microbial diversity within the chicken gut microbiome revealed by metagenomics and culture.</title>
        <authorList>
            <person name="Gilroy R."/>
            <person name="Ravi A."/>
            <person name="Getino M."/>
            <person name="Pursley I."/>
            <person name="Horton D.L."/>
            <person name="Alikhan N.F."/>
            <person name="Baker D."/>
            <person name="Gharbi K."/>
            <person name="Hall N."/>
            <person name="Watson M."/>
            <person name="Adriaenssens E.M."/>
            <person name="Foster-Nyarko E."/>
            <person name="Jarju S."/>
            <person name="Secka A."/>
            <person name="Antonio M."/>
            <person name="Oren A."/>
            <person name="Chaudhuri R.R."/>
            <person name="La Ragione R."/>
            <person name="Hildebrand F."/>
            <person name="Pallen M.J."/>
        </authorList>
    </citation>
    <scope>NUCLEOTIDE SEQUENCE</scope>
    <source>
        <strain evidence="1">ChiW17-6978</strain>
    </source>
</reference>
<proteinExistence type="predicted"/>
<protein>
    <submittedName>
        <fullName evidence="1">Uncharacterized protein</fullName>
    </submittedName>
</protein>
<reference evidence="1" key="1">
    <citation type="submission" date="2020-10" db="EMBL/GenBank/DDBJ databases">
        <authorList>
            <person name="Gilroy R."/>
        </authorList>
    </citation>
    <scope>NUCLEOTIDE SEQUENCE</scope>
    <source>
        <strain evidence="1">ChiW17-6978</strain>
    </source>
</reference>
<name>A0A9D1GR21_9MOLU</name>
<organism evidence="1 2">
    <name type="scientific">Candidatus Pelethenecus faecipullorum</name>
    <dbReference type="NCBI Taxonomy" id="2840900"/>
    <lineage>
        <taxon>Bacteria</taxon>
        <taxon>Bacillati</taxon>
        <taxon>Mycoplasmatota</taxon>
        <taxon>Mollicutes</taxon>
        <taxon>Candidatus Pelethenecus</taxon>
    </lineage>
</organism>
<gene>
    <name evidence="1" type="ORF">IAD46_01275</name>
</gene>